<dbReference type="InterPro" id="IPR041916">
    <property type="entry name" value="Anti_sigma_zinc_sf"/>
</dbReference>
<keyword evidence="2 7" id="KW-0812">Transmembrane</keyword>
<evidence type="ECO:0000256" key="5">
    <source>
        <dbReference type="ARBA" id="ARBA00023136"/>
    </source>
</evidence>
<proteinExistence type="predicted"/>
<accession>A0A328HJX1</accession>
<dbReference type="PANTHER" id="PTHR37461:SF1">
    <property type="entry name" value="ANTI-SIGMA-K FACTOR RSKA"/>
    <property type="match status" value="1"/>
</dbReference>
<reference evidence="9 10" key="1">
    <citation type="submission" date="2018-04" db="EMBL/GenBank/DDBJ databases">
        <title>Bacteria isolated from cave deposits of Manipur.</title>
        <authorList>
            <person name="Sahoo D."/>
            <person name="Sarangthem I."/>
            <person name="Nandeibam J."/>
        </authorList>
    </citation>
    <scope>NUCLEOTIDE SEQUENCE [LARGE SCALE GENOMIC DNA]</scope>
    <source>
        <strain evidence="10">mrc11</strain>
    </source>
</reference>
<feature type="domain" description="Putative zinc-finger" evidence="8">
    <location>
        <begin position="4"/>
        <end position="37"/>
    </location>
</feature>
<evidence type="ECO:0000256" key="1">
    <source>
        <dbReference type="ARBA" id="ARBA00004167"/>
    </source>
</evidence>
<name>A0A328HJX1_ARTGO</name>
<dbReference type="Gene3D" id="1.10.10.1320">
    <property type="entry name" value="Anti-sigma factor, zinc-finger domain"/>
    <property type="match status" value="1"/>
</dbReference>
<keyword evidence="6" id="KW-0804">Transcription</keyword>
<dbReference type="PANTHER" id="PTHR37461">
    <property type="entry name" value="ANTI-SIGMA-K FACTOR RSKA"/>
    <property type="match status" value="1"/>
</dbReference>
<evidence type="ECO:0000313" key="9">
    <source>
        <dbReference type="EMBL" id="RAM38918.1"/>
    </source>
</evidence>
<dbReference type="Proteomes" id="UP000249166">
    <property type="component" value="Unassembled WGS sequence"/>
</dbReference>
<dbReference type="OrthoDB" id="5242431at2"/>
<dbReference type="GO" id="GO:0006417">
    <property type="term" value="P:regulation of translation"/>
    <property type="evidence" value="ECO:0007669"/>
    <property type="project" value="TreeGrafter"/>
</dbReference>
<evidence type="ECO:0000256" key="2">
    <source>
        <dbReference type="ARBA" id="ARBA00022692"/>
    </source>
</evidence>
<evidence type="ECO:0000256" key="7">
    <source>
        <dbReference type="SAM" id="Phobius"/>
    </source>
</evidence>
<dbReference type="GO" id="GO:0016989">
    <property type="term" value="F:sigma factor antagonist activity"/>
    <property type="evidence" value="ECO:0007669"/>
    <property type="project" value="TreeGrafter"/>
</dbReference>
<protein>
    <submittedName>
        <fullName evidence="9">Anti-sigma factor</fullName>
    </submittedName>
</protein>
<gene>
    <name evidence="9" type="ORF">DBZ45_01910</name>
</gene>
<keyword evidence="5 7" id="KW-0472">Membrane</keyword>
<evidence type="ECO:0000256" key="6">
    <source>
        <dbReference type="ARBA" id="ARBA00023163"/>
    </source>
</evidence>
<dbReference type="Pfam" id="PF13490">
    <property type="entry name" value="zf-HC2"/>
    <property type="match status" value="1"/>
</dbReference>
<dbReference type="EMBL" id="QLNP01000017">
    <property type="protein sequence ID" value="RAM38918.1"/>
    <property type="molecule type" value="Genomic_DNA"/>
</dbReference>
<dbReference type="GO" id="GO:0016020">
    <property type="term" value="C:membrane"/>
    <property type="evidence" value="ECO:0007669"/>
    <property type="project" value="UniProtKB-SubCell"/>
</dbReference>
<dbReference type="InterPro" id="IPR027383">
    <property type="entry name" value="Znf_put"/>
</dbReference>
<keyword evidence="4" id="KW-0805">Transcription regulation</keyword>
<evidence type="ECO:0000256" key="4">
    <source>
        <dbReference type="ARBA" id="ARBA00023015"/>
    </source>
</evidence>
<keyword evidence="3 7" id="KW-1133">Transmembrane helix</keyword>
<comment type="caution">
    <text evidence="9">The sequence shown here is derived from an EMBL/GenBank/DDBJ whole genome shotgun (WGS) entry which is preliminary data.</text>
</comment>
<comment type="subcellular location">
    <subcellularLocation>
        <location evidence="1">Membrane</location>
        <topology evidence="1">Single-pass membrane protein</topology>
    </subcellularLocation>
</comment>
<evidence type="ECO:0000259" key="8">
    <source>
        <dbReference type="Pfam" id="PF13490"/>
    </source>
</evidence>
<evidence type="ECO:0000313" key="10">
    <source>
        <dbReference type="Proteomes" id="UP000249166"/>
    </source>
</evidence>
<feature type="transmembrane region" description="Helical" evidence="7">
    <location>
        <begin position="100"/>
        <end position="122"/>
    </location>
</feature>
<sequence length="227" mass="24012">MNGKEVHELLGAYLLGGLDDAERLRFEEHLKQCNTCRSELSDLESLPGLLDAVPVPDAVALAVPAASRHGSDAALPAPSPVPQPILDQLVARRRNSRRRLTALVGVVAAACLALGFAAAPLFDPAAKPDASYSVKADTGMQVTVGMVKKTWGTELAVDGRSLPQNGRLSLWVKDRAGVADRACAWMATPSGRVRVTSATPLQYTSIASVEVRNDRQQTIAVIAVPGT</sequence>
<dbReference type="InterPro" id="IPR051474">
    <property type="entry name" value="Anti-sigma-K/W_factor"/>
</dbReference>
<dbReference type="AlphaFoldDB" id="A0A328HJX1"/>
<evidence type="ECO:0000256" key="3">
    <source>
        <dbReference type="ARBA" id="ARBA00022989"/>
    </source>
</evidence>
<dbReference type="RefSeq" id="WP_111902295.1">
    <property type="nucleotide sequence ID" value="NZ_QLNP01000017.1"/>
</dbReference>
<organism evidence="9 10">
    <name type="scientific">Arthrobacter globiformis</name>
    <dbReference type="NCBI Taxonomy" id="1665"/>
    <lineage>
        <taxon>Bacteria</taxon>
        <taxon>Bacillati</taxon>
        <taxon>Actinomycetota</taxon>
        <taxon>Actinomycetes</taxon>
        <taxon>Micrococcales</taxon>
        <taxon>Micrococcaceae</taxon>
        <taxon>Arthrobacter</taxon>
    </lineage>
</organism>